<organism evidence="1">
    <name type="scientific">freshwater metagenome</name>
    <dbReference type="NCBI Taxonomy" id="449393"/>
    <lineage>
        <taxon>unclassified sequences</taxon>
        <taxon>metagenomes</taxon>
        <taxon>ecological metagenomes</taxon>
    </lineage>
</organism>
<dbReference type="AlphaFoldDB" id="A0A6J6WXP9"/>
<protein>
    <submittedName>
        <fullName evidence="1">Unannotated protein</fullName>
    </submittedName>
</protein>
<dbReference type="PANTHER" id="PTHR42110">
    <property type="entry name" value="L-ASPARAGINASE, PUTATIVE (AFU_ORTHOLOGUE AFUA_3G11890)-RELATED"/>
    <property type="match status" value="1"/>
</dbReference>
<dbReference type="Pfam" id="PF06089">
    <property type="entry name" value="Asparaginase_II"/>
    <property type="match status" value="1"/>
</dbReference>
<sequence>MSNHSPLEKAFVQLGVTTRNGHDESVHYGAVVGLARDGSIEFALGDPTTIVYPRSSTKPIQATAMVASGLDLPPRLLALVCASHDGSPMHLAAAREILATAGLTEDDLSNTKDYPLDDDAAAEVLRGGGVKTRLQMNCSGKHSGMLATCVHNGWSHDETYLHESHPLQQRITQMVPELSGEEAAFIGIDGCGAPAHAMSLTALARVFRTVVMSDPTSAPGKVAHAMRSHPEMVGGSTRDVTLLMQGVPGLLGKDGAEGVFAVAMPDGRAVALKIADGANRARPPMMKAALEALGIDTSRVDPKAFDSTIYGHGKPVGSVRITATL</sequence>
<gene>
    <name evidence="1" type="ORF">UFOPK2975_00409</name>
</gene>
<reference evidence="1" key="1">
    <citation type="submission" date="2020-05" db="EMBL/GenBank/DDBJ databases">
        <authorList>
            <person name="Chiriac C."/>
            <person name="Salcher M."/>
            <person name="Ghai R."/>
            <person name="Kavagutti S V."/>
        </authorList>
    </citation>
    <scope>NUCLEOTIDE SEQUENCE</scope>
</reference>
<accession>A0A6J6WXP9</accession>
<name>A0A6J6WXP9_9ZZZZ</name>
<dbReference type="EMBL" id="CAFAAG010000018">
    <property type="protein sequence ID" value="CAB4788849.1"/>
    <property type="molecule type" value="Genomic_DNA"/>
</dbReference>
<dbReference type="PANTHER" id="PTHR42110:SF1">
    <property type="entry name" value="L-ASPARAGINASE, PUTATIVE (AFU_ORTHOLOGUE AFUA_3G11890)-RELATED"/>
    <property type="match status" value="1"/>
</dbReference>
<evidence type="ECO:0000313" key="1">
    <source>
        <dbReference type="EMBL" id="CAB4788849.1"/>
    </source>
</evidence>
<dbReference type="InterPro" id="IPR010349">
    <property type="entry name" value="Asparaginase_II"/>
</dbReference>
<proteinExistence type="predicted"/>